<feature type="compositionally biased region" description="Low complexity" evidence="9">
    <location>
        <begin position="163"/>
        <end position="172"/>
    </location>
</feature>
<feature type="compositionally biased region" description="Low complexity" evidence="9">
    <location>
        <begin position="805"/>
        <end position="822"/>
    </location>
</feature>
<feature type="region of interest" description="Disordered" evidence="9">
    <location>
        <begin position="1"/>
        <end position="354"/>
    </location>
</feature>
<feature type="compositionally biased region" description="Low complexity" evidence="9">
    <location>
        <begin position="695"/>
        <end position="704"/>
    </location>
</feature>
<keyword evidence="7" id="KW-0539">Nucleus</keyword>
<dbReference type="EMBL" id="JAINUG010000356">
    <property type="protein sequence ID" value="KAJ8377360.1"/>
    <property type="molecule type" value="Genomic_DNA"/>
</dbReference>
<dbReference type="GO" id="GO:0005667">
    <property type="term" value="C:transcription regulator complex"/>
    <property type="evidence" value="ECO:0007669"/>
    <property type="project" value="TreeGrafter"/>
</dbReference>
<evidence type="ECO:0000256" key="5">
    <source>
        <dbReference type="ARBA" id="ARBA00023159"/>
    </source>
</evidence>
<keyword evidence="8" id="KW-0175">Coiled coil</keyword>
<dbReference type="Pfam" id="PF16794">
    <property type="entry name" value="fn3_4"/>
    <property type="match status" value="1"/>
</dbReference>
<keyword evidence="12" id="KW-1185">Reference proteome</keyword>
<evidence type="ECO:0000256" key="7">
    <source>
        <dbReference type="ARBA" id="ARBA00023242"/>
    </source>
</evidence>
<feature type="compositionally biased region" description="Basic and acidic residues" evidence="9">
    <location>
        <begin position="116"/>
        <end position="149"/>
    </location>
</feature>
<evidence type="ECO:0000256" key="3">
    <source>
        <dbReference type="ARBA" id="ARBA00022491"/>
    </source>
</evidence>
<evidence type="ECO:0000256" key="6">
    <source>
        <dbReference type="ARBA" id="ARBA00023163"/>
    </source>
</evidence>
<keyword evidence="6" id="KW-0804">Transcription</keyword>
<evidence type="ECO:0000256" key="2">
    <source>
        <dbReference type="ARBA" id="ARBA00010344"/>
    </source>
</evidence>
<keyword evidence="4" id="KW-0805">Transcription regulation</keyword>
<feature type="region of interest" description="Disordered" evidence="9">
    <location>
        <begin position="451"/>
        <end position="551"/>
    </location>
</feature>
<evidence type="ECO:0000256" key="1">
    <source>
        <dbReference type="ARBA" id="ARBA00004123"/>
    </source>
</evidence>
<protein>
    <recommendedName>
        <fullName evidence="10">Fibronectin type-III domain-containing protein</fullName>
    </recommendedName>
</protein>
<comment type="caution">
    <text evidence="11">The sequence shown here is derived from an EMBL/GenBank/DDBJ whole genome shotgun (WGS) entry which is preliminary data.</text>
</comment>
<dbReference type="InterPro" id="IPR026085">
    <property type="entry name" value="ATF7-int"/>
</dbReference>
<feature type="compositionally biased region" description="Basic and acidic residues" evidence="9">
    <location>
        <begin position="176"/>
        <end position="187"/>
    </location>
</feature>
<dbReference type="PROSITE" id="PS50853">
    <property type="entry name" value="FN3"/>
    <property type="match status" value="1"/>
</dbReference>
<feature type="compositionally biased region" description="Basic and acidic residues" evidence="9">
    <location>
        <begin position="252"/>
        <end position="265"/>
    </location>
</feature>
<dbReference type="Pfam" id="PF16788">
    <property type="entry name" value="ATF7IP_BD"/>
    <property type="match status" value="1"/>
</dbReference>
<keyword evidence="3" id="KW-0678">Repressor</keyword>
<feature type="compositionally biased region" description="Pro residues" evidence="9">
    <location>
        <begin position="823"/>
        <end position="835"/>
    </location>
</feature>
<dbReference type="GO" id="GO:0006355">
    <property type="term" value="P:regulation of DNA-templated transcription"/>
    <property type="evidence" value="ECO:0007669"/>
    <property type="project" value="TreeGrafter"/>
</dbReference>
<dbReference type="InterPro" id="IPR056565">
    <property type="entry name" value="Fn3_ATF7IP"/>
</dbReference>
<dbReference type="InterPro" id="IPR013783">
    <property type="entry name" value="Ig-like_fold"/>
</dbReference>
<gene>
    <name evidence="11" type="ORF">AAFF_G00260890</name>
</gene>
<feature type="compositionally biased region" description="Pro residues" evidence="9">
    <location>
        <begin position="296"/>
        <end position="310"/>
    </location>
</feature>
<evidence type="ECO:0000256" key="8">
    <source>
        <dbReference type="SAM" id="Coils"/>
    </source>
</evidence>
<feature type="compositionally biased region" description="Polar residues" evidence="9">
    <location>
        <begin position="719"/>
        <end position="733"/>
    </location>
</feature>
<dbReference type="AlphaFoldDB" id="A0AAD7W2L2"/>
<proteinExistence type="inferred from homology"/>
<dbReference type="InterPro" id="IPR036116">
    <property type="entry name" value="FN3_sf"/>
</dbReference>
<dbReference type="PANTHER" id="PTHR23210">
    <property type="entry name" value="ACTIVATING TRANSCRIPTION FACTOR 7 INTERACTING PROTEIN"/>
    <property type="match status" value="1"/>
</dbReference>
<dbReference type="InterPro" id="IPR003961">
    <property type="entry name" value="FN3_dom"/>
</dbReference>
<dbReference type="Gene3D" id="2.60.40.10">
    <property type="entry name" value="Immunoglobulins"/>
    <property type="match status" value="1"/>
</dbReference>
<organism evidence="11 12">
    <name type="scientific">Aldrovandia affinis</name>
    <dbReference type="NCBI Taxonomy" id="143900"/>
    <lineage>
        <taxon>Eukaryota</taxon>
        <taxon>Metazoa</taxon>
        <taxon>Chordata</taxon>
        <taxon>Craniata</taxon>
        <taxon>Vertebrata</taxon>
        <taxon>Euteleostomi</taxon>
        <taxon>Actinopterygii</taxon>
        <taxon>Neopterygii</taxon>
        <taxon>Teleostei</taxon>
        <taxon>Notacanthiformes</taxon>
        <taxon>Halosauridae</taxon>
        <taxon>Aldrovandia</taxon>
    </lineage>
</organism>
<feature type="compositionally biased region" description="Basic and acidic residues" evidence="9">
    <location>
        <begin position="337"/>
        <end position="352"/>
    </location>
</feature>
<comment type="subcellular location">
    <subcellularLocation>
        <location evidence="1">Nucleus</location>
    </subcellularLocation>
</comment>
<feature type="coiled-coil region" evidence="8">
    <location>
        <begin position="418"/>
        <end position="445"/>
    </location>
</feature>
<keyword evidence="5" id="KW-0010">Activator</keyword>
<feature type="compositionally biased region" description="Low complexity" evidence="9">
    <location>
        <begin position="460"/>
        <end position="475"/>
    </location>
</feature>
<dbReference type="PANTHER" id="PTHR23210:SF26">
    <property type="entry name" value="ACTIVATING TRANSCRIPTION FACTOR 7-INTERACTING PROTEIN 1"/>
    <property type="match status" value="1"/>
</dbReference>
<sequence>MEVDVPDEPQSKKIFRARKTVKTSDRQQLESIHNSSSVLPSSSSALSSSSPPLPAAVNGKSPEGEQTETEKTPELMSRSNASSSPAHSPNSAGKQSEGDNGEEDQGSSLTEGGETMDNKKTEGGEAKVEEDCSDLQVKDKEAEDPKSDGDVSSPLDSPQDPIVTSVSPLPSETTEEESKTETDKRTEPEEEAVATDTDPAPMETKVLEVSKSVRAADPTSSSSPSPSPSHAPESDQEVKEGFLVLSEEDETQGERGEGEKEKESVTENQDGEQTEMEVHTEEKEAREDVGVAAPSVSPPSPSSSPPPPPSGDTGVQECSSVPSAKKRALCEDTDMETDGRRERGEEGGAVREGKRRKVEGEELEAQLEFKIRADGGTRLKLEKVVQQLVEERLQVLQLSVFDRNLQELRERVDKMDCATKHQQTLNTLQAKVARLAKKCGAANQAKENIRNPQEVCPLKSPANATPTPTASATSTFRPVRTMVAHQSNQSPPPRSLSATAQPKPLFTATPPPASPTVSAPILSLIPASSTSDTASSSRAPGASQNQSATLPLKTIPADTAVSLSTPSPHPVPLQPLLIQLPLTVANAQGGSIVTNHSARVELIPVSSLGTVATLNRAKTTTAGTAFVLQKSGPSSSSSVASLPPSPSLPQMAFARAACPGGGSSALGVPSSGVSVSVARAPTHCVSVVGVASSSSMPVSSAPAATGAQSAVPGPPSVTAMASKTDNQATSSAASKPPAQVPRTSKSGAVIDLTEDDDDVQVTGFNHPARPSNGFHTEVVSPHWPASGEWTLSAPSPPTDLPVQDPPGQRRPGTPVRPRVRPAAPLPSPPPPPARLPPQATRSSPPQRPQLKLARVQSQSGIVLSWCTEGAELTCAPVDSYHLYAYHQEHAGQPSSQWKKIGEVKALPLPMACTLTQFVSGSTYYFAVCARDIYGRFGPFCEPQCTDVTRPSSCS</sequence>
<dbReference type="SUPFAM" id="SSF49265">
    <property type="entry name" value="Fibronectin type III"/>
    <property type="match status" value="1"/>
</dbReference>
<feature type="domain" description="Fibronectin type-III" evidence="10">
    <location>
        <begin position="844"/>
        <end position="951"/>
    </location>
</feature>
<feature type="compositionally biased region" description="Basic and acidic residues" evidence="9">
    <location>
        <begin position="276"/>
        <end position="289"/>
    </location>
</feature>
<evidence type="ECO:0000256" key="4">
    <source>
        <dbReference type="ARBA" id="ARBA00023015"/>
    </source>
</evidence>
<evidence type="ECO:0000256" key="9">
    <source>
        <dbReference type="SAM" id="MobiDB-lite"/>
    </source>
</evidence>
<reference evidence="11" key="1">
    <citation type="journal article" date="2023" name="Science">
        <title>Genome structures resolve the early diversification of teleost fishes.</title>
        <authorList>
            <person name="Parey E."/>
            <person name="Louis A."/>
            <person name="Montfort J."/>
            <person name="Bouchez O."/>
            <person name="Roques C."/>
            <person name="Iampietro C."/>
            <person name="Lluch J."/>
            <person name="Castinel A."/>
            <person name="Donnadieu C."/>
            <person name="Desvignes T."/>
            <person name="Floi Bucao C."/>
            <person name="Jouanno E."/>
            <person name="Wen M."/>
            <person name="Mejri S."/>
            <person name="Dirks R."/>
            <person name="Jansen H."/>
            <person name="Henkel C."/>
            <person name="Chen W.J."/>
            <person name="Zahm M."/>
            <person name="Cabau C."/>
            <person name="Klopp C."/>
            <person name="Thompson A.W."/>
            <person name="Robinson-Rechavi M."/>
            <person name="Braasch I."/>
            <person name="Lecointre G."/>
            <person name="Bobe J."/>
            <person name="Postlethwait J.H."/>
            <person name="Berthelot C."/>
            <person name="Roest Crollius H."/>
            <person name="Guiguen Y."/>
        </authorList>
    </citation>
    <scope>NUCLEOTIDE SEQUENCE</scope>
    <source>
        <strain evidence="11">NC1722</strain>
    </source>
</reference>
<feature type="compositionally biased region" description="Low complexity" evidence="9">
    <location>
        <begin position="35"/>
        <end position="50"/>
    </location>
</feature>
<feature type="region of interest" description="Disordered" evidence="9">
    <location>
        <begin position="695"/>
        <end position="850"/>
    </location>
</feature>
<evidence type="ECO:0000313" key="12">
    <source>
        <dbReference type="Proteomes" id="UP001221898"/>
    </source>
</evidence>
<feature type="compositionally biased region" description="Low complexity" evidence="9">
    <location>
        <begin position="527"/>
        <end position="537"/>
    </location>
</feature>
<dbReference type="GO" id="GO:0005634">
    <property type="term" value="C:nucleus"/>
    <property type="evidence" value="ECO:0007669"/>
    <property type="project" value="UniProtKB-SubCell"/>
</dbReference>
<dbReference type="GO" id="GO:0003712">
    <property type="term" value="F:transcription coregulator activity"/>
    <property type="evidence" value="ECO:0007669"/>
    <property type="project" value="TreeGrafter"/>
</dbReference>
<accession>A0AAD7W2L2</accession>
<feature type="compositionally biased region" description="Low complexity" evidence="9">
    <location>
        <begin position="77"/>
        <end position="92"/>
    </location>
</feature>
<dbReference type="Proteomes" id="UP001221898">
    <property type="component" value="Unassembled WGS sequence"/>
</dbReference>
<evidence type="ECO:0000313" key="11">
    <source>
        <dbReference type="EMBL" id="KAJ8377360.1"/>
    </source>
</evidence>
<name>A0AAD7W2L2_9TELE</name>
<evidence type="ECO:0000259" key="10">
    <source>
        <dbReference type="PROSITE" id="PS50853"/>
    </source>
</evidence>
<dbReference type="InterPro" id="IPR031870">
    <property type="entry name" value="ATF7IP_BD"/>
</dbReference>
<comment type="similarity">
    <text evidence="2">Belongs to the MCAF family.</text>
</comment>